<dbReference type="InterPro" id="IPR010377">
    <property type="entry name" value="YabA"/>
</dbReference>
<evidence type="ECO:0000256" key="2">
    <source>
        <dbReference type="ARBA" id="ARBA00022705"/>
    </source>
</evidence>
<evidence type="ECO:0000256" key="4">
    <source>
        <dbReference type="ARBA" id="ARBA00022833"/>
    </source>
</evidence>
<dbReference type="GO" id="GO:0046872">
    <property type="term" value="F:metal ion binding"/>
    <property type="evidence" value="ECO:0007669"/>
    <property type="project" value="UniProtKB-KW"/>
</dbReference>
<dbReference type="Proteomes" id="UP000276443">
    <property type="component" value="Unassembled WGS sequence"/>
</dbReference>
<accession>A0A3N5B1H0</accession>
<feature type="region of interest" description="Disordered" evidence="6">
    <location>
        <begin position="58"/>
        <end position="96"/>
    </location>
</feature>
<evidence type="ECO:0000256" key="1">
    <source>
        <dbReference type="ARBA" id="ARBA00022490"/>
    </source>
</evidence>
<sequence>MKEPFPCQPQNNEVDDVNKKEMLERFSYLEKRFQDLQEDFGTLKKDLVQLVEENHQLAHENHHLRQRLDNLTPEEKKQEIKTNDDQKGDGQSSVGEGYDNLARIYEEGFHICHVYFGTPREEEDCIFCLKFFG</sequence>
<comment type="caution">
    <text evidence="7">The sequence shown here is derived from an EMBL/GenBank/DDBJ whole genome shotgun (WGS) entry which is preliminary data.</text>
</comment>
<keyword evidence="8" id="KW-1185">Reference proteome</keyword>
<proteinExistence type="predicted"/>
<protein>
    <submittedName>
        <fullName evidence="7">Regulator of replication initiation timing</fullName>
    </submittedName>
</protein>
<feature type="compositionally biased region" description="Basic and acidic residues" evidence="6">
    <location>
        <begin position="58"/>
        <end position="88"/>
    </location>
</feature>
<dbReference type="GO" id="GO:0006260">
    <property type="term" value="P:DNA replication"/>
    <property type="evidence" value="ECO:0007669"/>
    <property type="project" value="UniProtKB-KW"/>
</dbReference>
<name>A0A3N5B1H0_9BACI</name>
<keyword evidence="5" id="KW-0236">DNA replication inhibitor</keyword>
<keyword evidence="2" id="KW-0235">DNA replication</keyword>
<reference evidence="7 8" key="1">
    <citation type="submission" date="2018-11" db="EMBL/GenBank/DDBJ databases">
        <title>Genomic Encyclopedia of Type Strains, Phase IV (KMG-IV): sequencing the most valuable type-strain genomes for metagenomic binning, comparative biology and taxonomic classification.</title>
        <authorList>
            <person name="Goeker M."/>
        </authorList>
    </citation>
    <scope>NUCLEOTIDE SEQUENCE [LARGE SCALE GENOMIC DNA]</scope>
    <source>
        <strain evidence="7 8">DSM 18090</strain>
    </source>
</reference>
<evidence type="ECO:0000256" key="3">
    <source>
        <dbReference type="ARBA" id="ARBA00022723"/>
    </source>
</evidence>
<dbReference type="Gene3D" id="1.20.5.340">
    <property type="match status" value="1"/>
</dbReference>
<keyword evidence="3" id="KW-0479">Metal-binding</keyword>
<keyword evidence="1" id="KW-0963">Cytoplasm</keyword>
<evidence type="ECO:0000256" key="6">
    <source>
        <dbReference type="SAM" id="MobiDB-lite"/>
    </source>
</evidence>
<dbReference type="EMBL" id="RKRF01000011">
    <property type="protein sequence ID" value="RPF51184.1"/>
    <property type="molecule type" value="Genomic_DNA"/>
</dbReference>
<organism evidence="7 8">
    <name type="scientific">Aquisalibacillus elongatus</name>
    <dbReference type="NCBI Taxonomy" id="485577"/>
    <lineage>
        <taxon>Bacteria</taxon>
        <taxon>Bacillati</taxon>
        <taxon>Bacillota</taxon>
        <taxon>Bacilli</taxon>
        <taxon>Bacillales</taxon>
        <taxon>Bacillaceae</taxon>
        <taxon>Aquisalibacillus</taxon>
    </lineage>
</organism>
<dbReference type="GO" id="GO:0008156">
    <property type="term" value="P:negative regulation of DNA replication"/>
    <property type="evidence" value="ECO:0007669"/>
    <property type="project" value="UniProtKB-KW"/>
</dbReference>
<evidence type="ECO:0000313" key="7">
    <source>
        <dbReference type="EMBL" id="RPF51184.1"/>
    </source>
</evidence>
<dbReference type="PIRSF" id="PIRSF021439">
    <property type="entry name" value="DUF972"/>
    <property type="match status" value="1"/>
</dbReference>
<gene>
    <name evidence="7" type="ORF">EDC24_2454</name>
</gene>
<dbReference type="AlphaFoldDB" id="A0A3N5B1H0"/>
<evidence type="ECO:0000313" key="8">
    <source>
        <dbReference type="Proteomes" id="UP000276443"/>
    </source>
</evidence>
<evidence type="ECO:0000256" key="5">
    <source>
        <dbReference type="ARBA" id="ARBA00022880"/>
    </source>
</evidence>
<dbReference type="Pfam" id="PF06156">
    <property type="entry name" value="YabA"/>
    <property type="match status" value="1"/>
</dbReference>
<dbReference type="NCBIfam" id="NF009644">
    <property type="entry name" value="PRK13169.1-5"/>
    <property type="match status" value="1"/>
</dbReference>
<keyword evidence="4" id="KW-0862">Zinc</keyword>